<dbReference type="AlphaFoldDB" id="B5TZH1"/>
<reference evidence="2" key="2">
    <citation type="journal article" date="2013" name="J. Basic Microbiol.">
        <title>Identification of differentially expressed genes involved in laccase production in tropical white-rot fungus Polyporus sp. PG15.</title>
        <authorList>
            <person name="Wang J."/>
            <person name="Zheng X."/>
            <person name="Lin S."/>
            <person name="Lin J."/>
            <person name="Guo L."/>
            <person name="Chen X."/>
            <person name="Chen Q."/>
        </authorList>
    </citation>
    <scope>NUCLEOTIDE SEQUENCE</scope>
    <source>
        <strain evidence="2">TR16</strain>
    </source>
</reference>
<dbReference type="Gene3D" id="2.40.70.10">
    <property type="entry name" value="Acid Proteases"/>
    <property type="match status" value="1"/>
</dbReference>
<evidence type="ECO:0000259" key="1">
    <source>
        <dbReference type="PROSITE" id="PS51767"/>
    </source>
</evidence>
<protein>
    <submittedName>
        <fullName evidence="2">Protease</fullName>
    </submittedName>
</protein>
<dbReference type="GO" id="GO:0006508">
    <property type="term" value="P:proteolysis"/>
    <property type="evidence" value="ECO:0007669"/>
    <property type="project" value="UniProtKB-KW"/>
</dbReference>
<feature type="domain" description="Peptidase A1" evidence="1">
    <location>
        <begin position="1"/>
        <end position="101"/>
    </location>
</feature>
<dbReference type="EMBL" id="FJ151393">
    <property type="protein sequence ID" value="ACI03098.1"/>
    <property type="molecule type" value="mRNA"/>
</dbReference>
<keyword evidence="2" id="KW-0378">Hydrolase</keyword>
<reference evidence="2" key="1">
    <citation type="submission" date="2008-08" db="EMBL/GenBank/DDBJ databases">
        <title>Identification of differentially expressed genes involved in laccase production of the tropical white-rot fungus TR16.</title>
        <authorList>
            <person name="Zheng X.-B."/>
            <person name="Guo L.-Q."/>
            <person name="Lin J.-F."/>
        </authorList>
    </citation>
    <scope>NUCLEOTIDE SEQUENCE</scope>
    <source>
        <strain evidence="2">TR16</strain>
    </source>
</reference>
<keyword evidence="2" id="KW-0645">Protease</keyword>
<accession>B5TZH1</accession>
<dbReference type="InterPro" id="IPR021109">
    <property type="entry name" value="Peptidase_aspartic_dom_sf"/>
</dbReference>
<proteinExistence type="evidence at transcript level"/>
<sequence length="104" mass="11162">PDLVLYGVPCDAIPTIAFNWGGANWTISADNFNIGQEGNRCIGAISGRDVGLGDNSWLVGDRYVYLPRSLSIVSLAHDETRSFLTGVYSAFSYDDRAVGFAALA</sequence>
<dbReference type="InterPro" id="IPR033121">
    <property type="entry name" value="PEPTIDASE_A1"/>
</dbReference>
<dbReference type="PROSITE" id="PS51767">
    <property type="entry name" value="PEPTIDASE_A1"/>
    <property type="match status" value="1"/>
</dbReference>
<dbReference type="GO" id="GO:0008233">
    <property type="term" value="F:peptidase activity"/>
    <property type="evidence" value="ECO:0007669"/>
    <property type="project" value="UniProtKB-KW"/>
</dbReference>
<evidence type="ECO:0000313" key="2">
    <source>
        <dbReference type="EMBL" id="ACI03098.1"/>
    </source>
</evidence>
<dbReference type="SUPFAM" id="SSF50630">
    <property type="entry name" value="Acid proteases"/>
    <property type="match status" value="1"/>
</dbReference>
<organism evidence="2">
    <name type="scientific">Polyporus grammocephalus</name>
    <dbReference type="NCBI Taxonomy" id="196234"/>
    <lineage>
        <taxon>Eukaryota</taxon>
        <taxon>Fungi</taxon>
        <taxon>Dikarya</taxon>
        <taxon>Basidiomycota</taxon>
        <taxon>Agaricomycotina</taxon>
        <taxon>Agaricomycetes</taxon>
        <taxon>Polyporales</taxon>
        <taxon>Polyporaceae</taxon>
        <taxon>Polyporus</taxon>
    </lineage>
</organism>
<gene>
    <name evidence="2" type="ORF">lcx41</name>
</gene>
<feature type="non-terminal residue" evidence="2">
    <location>
        <position position="1"/>
    </location>
</feature>
<name>B5TZH1_9APHY</name>